<sequence length="151" mass="17675">MQIEFKPLPAHWSYLLSCKVVKQLVADLDIDCRLVQYLGTSNKPSKITSGLYSAGGLDARSMETGWCFRLQLWGLPDRILADRQEELSILLQEDIQAFVLDRHRDLPAALYPPLDRRFFLRFKDNNLVTDFSTWTLEEIEDKWANRSPWWT</sequence>
<dbReference type="RefSeq" id="WP_106299442.1">
    <property type="nucleotide sequence ID" value="NZ_PVWO01000006.1"/>
</dbReference>
<keyword evidence="2" id="KW-1185">Reference proteome</keyword>
<accession>A0A2T1GNG2</accession>
<protein>
    <submittedName>
        <fullName evidence="1">Uncharacterized protein</fullName>
    </submittedName>
</protein>
<comment type="caution">
    <text evidence="1">The sequence shown here is derived from an EMBL/GenBank/DDBJ whole genome shotgun (WGS) entry which is preliminary data.</text>
</comment>
<proteinExistence type="predicted"/>
<gene>
    <name evidence="1" type="ORF">C7B77_00925</name>
</gene>
<dbReference type="Proteomes" id="UP000238937">
    <property type="component" value="Unassembled WGS sequence"/>
</dbReference>
<dbReference type="EMBL" id="PVWO01000006">
    <property type="protein sequence ID" value="PSB59418.1"/>
    <property type="molecule type" value="Genomic_DNA"/>
</dbReference>
<organism evidence="1 2">
    <name type="scientific">Chamaesiphon polymorphus CCALA 037</name>
    <dbReference type="NCBI Taxonomy" id="2107692"/>
    <lineage>
        <taxon>Bacteria</taxon>
        <taxon>Bacillati</taxon>
        <taxon>Cyanobacteriota</taxon>
        <taxon>Cyanophyceae</taxon>
        <taxon>Gomontiellales</taxon>
        <taxon>Chamaesiphonaceae</taxon>
        <taxon>Chamaesiphon</taxon>
    </lineage>
</organism>
<reference evidence="1 2" key="1">
    <citation type="submission" date="2018-03" db="EMBL/GenBank/DDBJ databases">
        <title>The ancient ancestry and fast evolution of plastids.</title>
        <authorList>
            <person name="Moore K.R."/>
            <person name="Magnabosco C."/>
            <person name="Momper L."/>
            <person name="Gold D.A."/>
            <person name="Bosak T."/>
            <person name="Fournier G.P."/>
        </authorList>
    </citation>
    <scope>NUCLEOTIDE SEQUENCE [LARGE SCALE GENOMIC DNA]</scope>
    <source>
        <strain evidence="1 2">CCALA 037</strain>
    </source>
</reference>
<evidence type="ECO:0000313" key="2">
    <source>
        <dbReference type="Proteomes" id="UP000238937"/>
    </source>
</evidence>
<name>A0A2T1GNG2_9CYAN</name>
<dbReference type="AlphaFoldDB" id="A0A2T1GNG2"/>
<evidence type="ECO:0000313" key="1">
    <source>
        <dbReference type="EMBL" id="PSB59418.1"/>
    </source>
</evidence>